<dbReference type="OrthoDB" id="1574204at2759"/>
<organism evidence="7 8">
    <name type="scientific">Oncorhynchus mykiss</name>
    <name type="common">Rainbow trout</name>
    <name type="synonym">Salmo gairdneri</name>
    <dbReference type="NCBI Taxonomy" id="8022"/>
    <lineage>
        <taxon>Eukaryota</taxon>
        <taxon>Metazoa</taxon>
        <taxon>Chordata</taxon>
        <taxon>Craniata</taxon>
        <taxon>Vertebrata</taxon>
        <taxon>Euteleostomi</taxon>
        <taxon>Actinopterygii</taxon>
        <taxon>Neopterygii</taxon>
        <taxon>Teleostei</taxon>
        <taxon>Protacanthopterygii</taxon>
        <taxon>Salmoniformes</taxon>
        <taxon>Salmonidae</taxon>
        <taxon>Salmoninae</taxon>
        <taxon>Oncorhynchus</taxon>
    </lineage>
</organism>
<dbReference type="SMART" id="SM00013">
    <property type="entry name" value="LRRNT"/>
    <property type="match status" value="1"/>
</dbReference>
<evidence type="ECO:0000259" key="6">
    <source>
        <dbReference type="SMART" id="SM00013"/>
    </source>
</evidence>
<dbReference type="PaxDb" id="8022-A0A060YN91"/>
<dbReference type="Proteomes" id="UP000193380">
    <property type="component" value="Unassembled WGS sequence"/>
</dbReference>
<keyword evidence="2 5" id="KW-0732">Signal</keyword>
<dbReference type="InterPro" id="IPR000372">
    <property type="entry name" value="LRRNT"/>
</dbReference>
<reference evidence="7" key="1">
    <citation type="journal article" date="2014" name="Nat. Commun.">
        <title>The rainbow trout genome provides novel insights into evolution after whole-genome duplication in vertebrates.</title>
        <authorList>
            <person name="Berthelot C."/>
            <person name="Brunet F."/>
            <person name="Chalopin D."/>
            <person name="Juanchich A."/>
            <person name="Bernard M."/>
            <person name="Noel B."/>
            <person name="Bento P."/>
            <person name="Da Silva C."/>
            <person name="Labadie K."/>
            <person name="Alberti A."/>
            <person name="Aury J.M."/>
            <person name="Louis A."/>
            <person name="Dehais P."/>
            <person name="Bardou P."/>
            <person name="Montfort J."/>
            <person name="Klopp C."/>
            <person name="Cabau C."/>
            <person name="Gaspin C."/>
            <person name="Thorgaard G.H."/>
            <person name="Boussaha M."/>
            <person name="Quillet E."/>
            <person name="Guyomard R."/>
            <person name="Galiana D."/>
            <person name="Bobe J."/>
            <person name="Volff J.N."/>
            <person name="Genet C."/>
            <person name="Wincker P."/>
            <person name="Jaillon O."/>
            <person name="Roest Crollius H."/>
            <person name="Guiguen Y."/>
        </authorList>
    </citation>
    <scope>NUCLEOTIDE SEQUENCE [LARGE SCALE GENOMIC DNA]</scope>
</reference>
<feature type="region of interest" description="Disordered" evidence="4">
    <location>
        <begin position="349"/>
        <end position="378"/>
    </location>
</feature>
<dbReference type="FunFam" id="3.80.10.10:FF:000445">
    <property type="entry name" value="Oligodendrocyte myelin glycoprotein b"/>
    <property type="match status" value="1"/>
</dbReference>
<dbReference type="SMART" id="SM00369">
    <property type="entry name" value="LRR_TYP"/>
    <property type="match status" value="4"/>
</dbReference>
<feature type="compositionally biased region" description="Polar residues" evidence="4">
    <location>
        <begin position="349"/>
        <end position="375"/>
    </location>
</feature>
<name>A0A060YN91_ONCMY</name>
<dbReference type="SUPFAM" id="SSF52058">
    <property type="entry name" value="L domain-like"/>
    <property type="match status" value="1"/>
</dbReference>
<dbReference type="PANTHER" id="PTHR47114:SF4">
    <property type="entry name" value="OLIGODENDROCYTE MYELIN GLYCOPROTEIN B"/>
    <property type="match status" value="1"/>
</dbReference>
<keyword evidence="1" id="KW-0433">Leucine-rich repeat</keyword>
<proteinExistence type="predicted"/>
<dbReference type="InterPro" id="IPR051071">
    <property type="entry name" value="LRR-bact_E3_ubiq_ligases"/>
</dbReference>
<dbReference type="STRING" id="8022.A0A060YN91"/>
<evidence type="ECO:0000256" key="1">
    <source>
        <dbReference type="ARBA" id="ARBA00022614"/>
    </source>
</evidence>
<sequence length="404" mass="44498">MERIRAFIMLYRTPLACLLLLLLSGVLGGLVLSICPAVCSCSRGHRVVDCSSRHLSQLPPGLQHNIRFLNLSQNSLRGLEGQLSHYAHLRTLDLSYNLLGRFPSGLPRALWDIRAAGNQLRALDKNDTAYHWNLRVLDLSANELERVVFINNTLPSLHALNLSHNRFWTVPTNMPHNLEMVDLSHNYLVQILLGSLDRLPRLKRFYLHANRFSWVPEGVFDRLEGLELLTLGDNPWACEEEENITRLLLWAEHTRAAVLGCPCYTRPTCGQAHLATPGGEWHFASYTEPPLGADARELGRGGLPPARAAVATSGYLVKSALLEPGMHGDRGVANGSGDQTLFVFTSTHSHGLSTRTSTTGRPHSATKKPNTGSTRSRGHGLHTQIVCSAVALNLLVTVTAFKAS</sequence>
<dbReference type="AlphaFoldDB" id="A0A060YN91"/>
<evidence type="ECO:0000256" key="3">
    <source>
        <dbReference type="ARBA" id="ARBA00022737"/>
    </source>
</evidence>
<evidence type="ECO:0000313" key="7">
    <source>
        <dbReference type="EMBL" id="CDQ93308.1"/>
    </source>
</evidence>
<dbReference type="GO" id="GO:0031102">
    <property type="term" value="P:neuron projection regeneration"/>
    <property type="evidence" value="ECO:0007669"/>
    <property type="project" value="TreeGrafter"/>
</dbReference>
<dbReference type="Pfam" id="PF01462">
    <property type="entry name" value="LRRNT"/>
    <property type="match status" value="1"/>
</dbReference>
<dbReference type="Pfam" id="PF13855">
    <property type="entry name" value="LRR_8"/>
    <property type="match status" value="1"/>
</dbReference>
<feature type="chain" id="PRO_5001592374" description="LRRNT domain-containing protein" evidence="5">
    <location>
        <begin position="29"/>
        <end position="404"/>
    </location>
</feature>
<dbReference type="InterPro" id="IPR001611">
    <property type="entry name" value="Leu-rich_rpt"/>
</dbReference>
<dbReference type="Gene3D" id="3.80.10.10">
    <property type="entry name" value="Ribonuclease Inhibitor"/>
    <property type="match status" value="2"/>
</dbReference>
<dbReference type="InterPro" id="IPR003591">
    <property type="entry name" value="Leu-rich_rpt_typical-subtyp"/>
</dbReference>
<dbReference type="Pfam" id="PF00560">
    <property type="entry name" value="LRR_1"/>
    <property type="match status" value="1"/>
</dbReference>
<gene>
    <name evidence="7" type="ORF">GSONMT00033006001</name>
</gene>
<evidence type="ECO:0000313" key="8">
    <source>
        <dbReference type="Proteomes" id="UP000193380"/>
    </source>
</evidence>
<reference evidence="7" key="2">
    <citation type="submission" date="2014-03" db="EMBL/GenBank/DDBJ databases">
        <authorList>
            <person name="Genoscope - CEA"/>
        </authorList>
    </citation>
    <scope>NUCLEOTIDE SEQUENCE</scope>
</reference>
<evidence type="ECO:0000256" key="2">
    <source>
        <dbReference type="ARBA" id="ARBA00022729"/>
    </source>
</evidence>
<keyword evidence="3" id="KW-0677">Repeat</keyword>
<accession>A0A060YN91</accession>
<evidence type="ECO:0000256" key="5">
    <source>
        <dbReference type="SAM" id="SignalP"/>
    </source>
</evidence>
<evidence type="ECO:0000256" key="4">
    <source>
        <dbReference type="SAM" id="MobiDB-lite"/>
    </source>
</evidence>
<feature type="domain" description="LRRNT" evidence="6">
    <location>
        <begin position="34"/>
        <end position="68"/>
    </location>
</feature>
<dbReference type="PANTHER" id="PTHR47114">
    <property type="match status" value="1"/>
</dbReference>
<dbReference type="InterPro" id="IPR032675">
    <property type="entry name" value="LRR_dom_sf"/>
</dbReference>
<feature type="signal peptide" evidence="5">
    <location>
        <begin position="1"/>
        <end position="28"/>
    </location>
</feature>
<protein>
    <recommendedName>
        <fullName evidence="6">LRRNT domain-containing protein</fullName>
    </recommendedName>
</protein>
<dbReference type="EMBL" id="FR914876">
    <property type="protein sequence ID" value="CDQ93308.1"/>
    <property type="molecule type" value="Genomic_DNA"/>
</dbReference>